<comment type="caution">
    <text evidence="1">The sequence shown here is derived from an EMBL/GenBank/DDBJ whole genome shotgun (WGS) entry which is preliminary data.</text>
</comment>
<name>A0A2K3K1I6_TRIPR</name>
<dbReference type="Proteomes" id="UP000236291">
    <property type="component" value="Unassembled WGS sequence"/>
</dbReference>
<reference evidence="1 2" key="1">
    <citation type="journal article" date="2014" name="Am. J. Bot.">
        <title>Genome assembly and annotation for red clover (Trifolium pratense; Fabaceae).</title>
        <authorList>
            <person name="Istvanek J."/>
            <person name="Jaros M."/>
            <person name="Krenek A."/>
            <person name="Repkova J."/>
        </authorList>
    </citation>
    <scope>NUCLEOTIDE SEQUENCE [LARGE SCALE GENOMIC DNA]</scope>
    <source>
        <strain evidence="2">cv. Tatra</strain>
        <tissue evidence="1">Young leaves</tissue>
    </source>
</reference>
<sequence length="105" mass="11821">MKENNGYPWILKIKIAANKACLAFIITFDQPQENHPPQELVYVTAAMDKFPAVCGAIGTCLYQHWASRRLLRSLFVSCSSLVRCLVVELDVTVDQRQDSSEMAES</sequence>
<accession>A0A2K3K1I6</accession>
<protein>
    <submittedName>
        <fullName evidence="1">Uncharacterized protein</fullName>
    </submittedName>
</protein>
<feature type="non-terminal residue" evidence="1">
    <location>
        <position position="105"/>
    </location>
</feature>
<dbReference type="AlphaFoldDB" id="A0A2K3K1I6"/>
<gene>
    <name evidence="1" type="ORF">L195_g051789</name>
</gene>
<proteinExistence type="predicted"/>
<dbReference type="EMBL" id="ASHM01082160">
    <property type="protein sequence ID" value="PNX60169.1"/>
    <property type="molecule type" value="Genomic_DNA"/>
</dbReference>
<evidence type="ECO:0000313" key="2">
    <source>
        <dbReference type="Proteomes" id="UP000236291"/>
    </source>
</evidence>
<reference evidence="1 2" key="2">
    <citation type="journal article" date="2017" name="Front. Plant Sci.">
        <title>Gene Classification and Mining of Molecular Markers Useful in Red Clover (Trifolium pratense) Breeding.</title>
        <authorList>
            <person name="Istvanek J."/>
            <person name="Dluhosova J."/>
            <person name="Dluhos P."/>
            <person name="Patkova L."/>
            <person name="Nedelnik J."/>
            <person name="Repkova J."/>
        </authorList>
    </citation>
    <scope>NUCLEOTIDE SEQUENCE [LARGE SCALE GENOMIC DNA]</scope>
    <source>
        <strain evidence="2">cv. Tatra</strain>
        <tissue evidence="1">Young leaves</tissue>
    </source>
</reference>
<organism evidence="1 2">
    <name type="scientific">Trifolium pratense</name>
    <name type="common">Red clover</name>
    <dbReference type="NCBI Taxonomy" id="57577"/>
    <lineage>
        <taxon>Eukaryota</taxon>
        <taxon>Viridiplantae</taxon>
        <taxon>Streptophyta</taxon>
        <taxon>Embryophyta</taxon>
        <taxon>Tracheophyta</taxon>
        <taxon>Spermatophyta</taxon>
        <taxon>Magnoliopsida</taxon>
        <taxon>eudicotyledons</taxon>
        <taxon>Gunneridae</taxon>
        <taxon>Pentapetalae</taxon>
        <taxon>rosids</taxon>
        <taxon>fabids</taxon>
        <taxon>Fabales</taxon>
        <taxon>Fabaceae</taxon>
        <taxon>Papilionoideae</taxon>
        <taxon>50 kb inversion clade</taxon>
        <taxon>NPAAA clade</taxon>
        <taxon>Hologalegina</taxon>
        <taxon>IRL clade</taxon>
        <taxon>Trifolieae</taxon>
        <taxon>Trifolium</taxon>
    </lineage>
</organism>
<evidence type="ECO:0000313" key="1">
    <source>
        <dbReference type="EMBL" id="PNX60169.1"/>
    </source>
</evidence>